<dbReference type="Proteomes" id="UP000663828">
    <property type="component" value="Unassembled WGS sequence"/>
</dbReference>
<dbReference type="EMBL" id="CAJNOR010005849">
    <property type="protein sequence ID" value="CAF1577837.1"/>
    <property type="molecule type" value="Genomic_DNA"/>
</dbReference>
<comment type="caution">
    <text evidence="2">The sequence shown here is derived from an EMBL/GenBank/DDBJ whole genome shotgun (WGS) entry which is preliminary data.</text>
</comment>
<organism evidence="2 3">
    <name type="scientific">Adineta ricciae</name>
    <name type="common">Rotifer</name>
    <dbReference type="NCBI Taxonomy" id="249248"/>
    <lineage>
        <taxon>Eukaryota</taxon>
        <taxon>Metazoa</taxon>
        <taxon>Spiralia</taxon>
        <taxon>Gnathifera</taxon>
        <taxon>Rotifera</taxon>
        <taxon>Eurotatoria</taxon>
        <taxon>Bdelloidea</taxon>
        <taxon>Adinetida</taxon>
        <taxon>Adinetidae</taxon>
        <taxon>Adineta</taxon>
    </lineage>
</organism>
<name>A0A815Z4Z2_ADIRI</name>
<feature type="region of interest" description="Disordered" evidence="1">
    <location>
        <begin position="1"/>
        <end position="37"/>
    </location>
</feature>
<reference evidence="2" key="1">
    <citation type="submission" date="2021-02" db="EMBL/GenBank/DDBJ databases">
        <authorList>
            <person name="Nowell W R."/>
        </authorList>
    </citation>
    <scope>NUCLEOTIDE SEQUENCE</scope>
</reference>
<dbReference type="AlphaFoldDB" id="A0A815Z4Z2"/>
<accession>A0A815Z4Z2</accession>
<keyword evidence="3" id="KW-1185">Reference proteome</keyword>
<sequence>MSDRQPLLDASGKLPSGDDDGFGSDIHQKQVPKSSFSTWRRYFSRSTKMDANNKKPDDEDDANDRYHDIGFFEIKIIPGF</sequence>
<gene>
    <name evidence="2" type="ORF">XAT740_LOCUS45163</name>
</gene>
<evidence type="ECO:0000313" key="2">
    <source>
        <dbReference type="EMBL" id="CAF1577837.1"/>
    </source>
</evidence>
<protein>
    <submittedName>
        <fullName evidence="2">Uncharacterized protein</fullName>
    </submittedName>
</protein>
<proteinExistence type="predicted"/>
<evidence type="ECO:0000256" key="1">
    <source>
        <dbReference type="SAM" id="MobiDB-lite"/>
    </source>
</evidence>
<evidence type="ECO:0000313" key="3">
    <source>
        <dbReference type="Proteomes" id="UP000663828"/>
    </source>
</evidence>